<evidence type="ECO:0000313" key="6">
    <source>
        <dbReference type="EMBL" id="TCP34400.1"/>
    </source>
</evidence>
<gene>
    <name evidence="6" type="ORF">EV659_10525</name>
</gene>
<evidence type="ECO:0000313" key="7">
    <source>
        <dbReference type="Proteomes" id="UP000295399"/>
    </source>
</evidence>
<name>A0A4R2PGC2_RHOSA</name>
<evidence type="ECO:0000259" key="5">
    <source>
        <dbReference type="Pfam" id="PF25989"/>
    </source>
</evidence>
<protein>
    <submittedName>
        <fullName evidence="6">HlyD family secretion protein</fullName>
    </submittedName>
</protein>
<evidence type="ECO:0000259" key="4">
    <source>
        <dbReference type="Pfam" id="PF25876"/>
    </source>
</evidence>
<evidence type="ECO:0000256" key="2">
    <source>
        <dbReference type="ARBA" id="ARBA00023054"/>
    </source>
</evidence>
<dbReference type="AlphaFoldDB" id="A0A4R2PGC2"/>
<keyword evidence="2 3" id="KW-0175">Coiled coil</keyword>
<dbReference type="OrthoDB" id="9791520at2"/>
<organism evidence="6 7">
    <name type="scientific">Rhodothalassium salexigens DSM 2132</name>
    <dbReference type="NCBI Taxonomy" id="1188247"/>
    <lineage>
        <taxon>Bacteria</taxon>
        <taxon>Pseudomonadati</taxon>
        <taxon>Pseudomonadota</taxon>
        <taxon>Alphaproteobacteria</taxon>
        <taxon>Rhodothalassiales</taxon>
        <taxon>Rhodothalassiaceae</taxon>
        <taxon>Rhodothalassium</taxon>
    </lineage>
</organism>
<dbReference type="Gene3D" id="2.40.50.100">
    <property type="match status" value="1"/>
</dbReference>
<dbReference type="PANTHER" id="PTHR32347">
    <property type="entry name" value="EFFLUX SYSTEM COMPONENT YKNX-RELATED"/>
    <property type="match status" value="1"/>
</dbReference>
<dbReference type="Gene3D" id="1.10.287.470">
    <property type="entry name" value="Helix hairpin bin"/>
    <property type="match status" value="1"/>
</dbReference>
<dbReference type="InterPro" id="IPR050465">
    <property type="entry name" value="UPF0194_transport"/>
</dbReference>
<dbReference type="Gene3D" id="2.40.420.20">
    <property type="match status" value="1"/>
</dbReference>
<dbReference type="GO" id="GO:0030313">
    <property type="term" value="C:cell envelope"/>
    <property type="evidence" value="ECO:0007669"/>
    <property type="project" value="UniProtKB-SubCell"/>
</dbReference>
<dbReference type="PANTHER" id="PTHR32347:SF29">
    <property type="entry name" value="UPF0194 MEMBRANE PROTEIN YBHG"/>
    <property type="match status" value="1"/>
</dbReference>
<dbReference type="Pfam" id="PF25989">
    <property type="entry name" value="YknX_C"/>
    <property type="match status" value="1"/>
</dbReference>
<dbReference type="InterPro" id="IPR058637">
    <property type="entry name" value="YknX-like_C"/>
</dbReference>
<evidence type="ECO:0000256" key="3">
    <source>
        <dbReference type="SAM" id="Coils"/>
    </source>
</evidence>
<sequence>MGAKTFRRLIYGAGAALLLALLALALRPVPHIVDLAEVTRGDLAATVAEEGETRVREVYTVSAPVAGRLLRVRFDVGDPVTAGETVLARIRPTDPAFLDRRTEAEITAEIEAARASLALAEADVARAEAERDFAASELKRGQELAEKGNISTASLDRARMASHTAEASVRTAKAAVAVARSELSRAQAALAQPGEAEEGAECCIVQLVSPATGRVLRLLQESEAVVIAGQGIIEVGDPRDLEVVADLLSTDAVRVRAGAPVTIEGWGGERLRGRVRRVEPFGFTKVSALGVEEQRVNAIIDFVGPREAWQTLGHGYRVDVAIEVWRGRDVVSVPGPALFREGNDWAVFVARAGRARLRRVEAGRFGPDRVQIVSGLDPGERVVMHPGPSIEDGAPIKPRG</sequence>
<reference evidence="6 7" key="1">
    <citation type="submission" date="2019-03" db="EMBL/GenBank/DDBJ databases">
        <title>Genomic Encyclopedia of Type Strains, Phase IV (KMG-IV): sequencing the most valuable type-strain genomes for metagenomic binning, comparative biology and taxonomic classification.</title>
        <authorList>
            <person name="Goeker M."/>
        </authorList>
    </citation>
    <scope>NUCLEOTIDE SEQUENCE [LARGE SCALE GENOMIC DNA]</scope>
    <source>
        <strain evidence="6 7">DSM 2132</strain>
    </source>
</reference>
<keyword evidence="7" id="KW-1185">Reference proteome</keyword>
<feature type="coiled-coil region" evidence="3">
    <location>
        <begin position="103"/>
        <end position="137"/>
    </location>
</feature>
<dbReference type="InterPro" id="IPR058624">
    <property type="entry name" value="MdtA-like_HH"/>
</dbReference>
<dbReference type="RefSeq" id="WP_132708341.1">
    <property type="nucleotide sequence ID" value="NZ_JACIGF010000005.1"/>
</dbReference>
<proteinExistence type="predicted"/>
<comment type="caution">
    <text evidence="6">The sequence shown here is derived from an EMBL/GenBank/DDBJ whole genome shotgun (WGS) entry which is preliminary data.</text>
</comment>
<dbReference type="Pfam" id="PF25876">
    <property type="entry name" value="HH_MFP_RND"/>
    <property type="match status" value="1"/>
</dbReference>
<comment type="subcellular location">
    <subcellularLocation>
        <location evidence="1">Cell envelope</location>
    </subcellularLocation>
</comment>
<accession>A0A4R2PGC2</accession>
<dbReference type="EMBL" id="SLXO01000005">
    <property type="protein sequence ID" value="TCP34400.1"/>
    <property type="molecule type" value="Genomic_DNA"/>
</dbReference>
<feature type="domain" description="Multidrug resistance protein MdtA-like alpha-helical hairpin" evidence="4">
    <location>
        <begin position="118"/>
        <end position="183"/>
    </location>
</feature>
<dbReference type="InParanoid" id="A0A4R2PGC2"/>
<dbReference type="Proteomes" id="UP000295399">
    <property type="component" value="Unassembled WGS sequence"/>
</dbReference>
<feature type="domain" description="YknX-like C-terminal permuted SH3-like" evidence="5">
    <location>
        <begin position="331"/>
        <end position="397"/>
    </location>
</feature>
<evidence type="ECO:0000256" key="1">
    <source>
        <dbReference type="ARBA" id="ARBA00004196"/>
    </source>
</evidence>